<protein>
    <submittedName>
        <fullName evidence="1">Uncharacterized protein</fullName>
    </submittedName>
</protein>
<sequence>MNELQTTAILELVLFNESNISRELLKDFNGGITNVILSDEGGNILECKCMDSSVSSLILMDTWNEDELELIKGVDDTKFIYQQSQNIDIQYDSLVQLDDNQENLFCVVELKNIIYLYNGFLRKSIFDDSITCLESLKEYLNNHYPKHRILEKIS</sequence>
<dbReference type="Proteomes" id="UP000308539">
    <property type="component" value="Unassembled WGS sequence"/>
</dbReference>
<evidence type="ECO:0000313" key="1">
    <source>
        <dbReference type="EMBL" id="TKI67337.1"/>
    </source>
</evidence>
<evidence type="ECO:0000313" key="2">
    <source>
        <dbReference type="Proteomes" id="UP000308539"/>
    </source>
</evidence>
<comment type="caution">
    <text evidence="1">The sequence shown here is derived from an EMBL/GenBank/DDBJ whole genome shotgun (WGS) entry which is preliminary data.</text>
</comment>
<gene>
    <name evidence="1" type="ORF">FC752_02120</name>
</gene>
<dbReference type="RefSeq" id="WP_025219055.1">
    <property type="nucleotide sequence ID" value="NZ_CP006837.1"/>
</dbReference>
<accession>A0ABY2TF36</accession>
<dbReference type="EMBL" id="SZPV01000006">
    <property type="protein sequence ID" value="TKI67337.1"/>
    <property type="molecule type" value="Genomic_DNA"/>
</dbReference>
<keyword evidence="2" id="KW-1185">Reference proteome</keyword>
<proteinExistence type="predicted"/>
<organism evidence="1 2">
    <name type="scientific">Lysinibacillus varians</name>
    <dbReference type="NCBI Taxonomy" id="1145276"/>
    <lineage>
        <taxon>Bacteria</taxon>
        <taxon>Bacillati</taxon>
        <taxon>Bacillota</taxon>
        <taxon>Bacilli</taxon>
        <taxon>Bacillales</taxon>
        <taxon>Bacillaceae</taxon>
        <taxon>Lysinibacillus</taxon>
    </lineage>
</organism>
<name>A0ABY2TF36_9BACI</name>
<reference evidence="1 2" key="1">
    <citation type="submission" date="2019-04" db="EMBL/GenBank/DDBJ databases">
        <title>Lysinibacillus genome sequencing.</title>
        <authorList>
            <person name="Dunlap C."/>
        </authorList>
    </citation>
    <scope>NUCLEOTIDE SEQUENCE [LARGE SCALE GENOMIC DNA]</scope>
    <source>
        <strain evidence="1 2">NBRC 109424</strain>
    </source>
</reference>